<evidence type="ECO:0000259" key="8">
    <source>
        <dbReference type="Pfam" id="PF01182"/>
    </source>
</evidence>
<dbReference type="AlphaFoldDB" id="A0A7G9RBC7"/>
<dbReference type="UniPathway" id="UPA00115">
    <property type="reaction ID" value="UER00409"/>
</dbReference>
<feature type="domain" description="Glucosamine/galactosamine-6-phosphate isomerase" evidence="8">
    <location>
        <begin position="10"/>
        <end position="230"/>
    </location>
</feature>
<evidence type="ECO:0000256" key="4">
    <source>
        <dbReference type="ARBA" id="ARBA00010662"/>
    </source>
</evidence>
<dbReference type="InterPro" id="IPR005900">
    <property type="entry name" value="6-phosphogluconolactonase_DevB"/>
</dbReference>
<dbReference type="CDD" id="cd01400">
    <property type="entry name" value="6PGL"/>
    <property type="match status" value="1"/>
</dbReference>
<comment type="pathway">
    <text evidence="3 7">Carbohydrate degradation; pentose phosphate pathway; D-ribulose 5-phosphate from D-glucose 6-phosphate (oxidative stage): step 2/3.</text>
</comment>
<organism evidence="9 10">
    <name type="scientific">Nocardioides mesophilus</name>
    <dbReference type="NCBI Taxonomy" id="433659"/>
    <lineage>
        <taxon>Bacteria</taxon>
        <taxon>Bacillati</taxon>
        <taxon>Actinomycetota</taxon>
        <taxon>Actinomycetes</taxon>
        <taxon>Propionibacteriales</taxon>
        <taxon>Nocardioidaceae</taxon>
        <taxon>Nocardioides</taxon>
    </lineage>
</organism>
<dbReference type="InterPro" id="IPR006148">
    <property type="entry name" value="Glc/Gal-6P_isomerase"/>
</dbReference>
<evidence type="ECO:0000256" key="7">
    <source>
        <dbReference type="RuleBase" id="RU365095"/>
    </source>
</evidence>
<dbReference type="GO" id="GO:0005975">
    <property type="term" value="P:carbohydrate metabolic process"/>
    <property type="evidence" value="ECO:0007669"/>
    <property type="project" value="UniProtKB-UniRule"/>
</dbReference>
<accession>A0A7G9RBC7</accession>
<dbReference type="InterPro" id="IPR037171">
    <property type="entry name" value="NagB/RpiA_transferase-like"/>
</dbReference>
<comment type="function">
    <text evidence="2 7">Hydrolysis of 6-phosphogluconolactone to 6-phosphogluconate.</text>
</comment>
<dbReference type="GO" id="GO:0017057">
    <property type="term" value="F:6-phosphogluconolactonase activity"/>
    <property type="evidence" value="ECO:0007669"/>
    <property type="project" value="UniProtKB-UniRule"/>
</dbReference>
<dbReference type="InterPro" id="IPR039104">
    <property type="entry name" value="6PGL"/>
</dbReference>
<evidence type="ECO:0000256" key="2">
    <source>
        <dbReference type="ARBA" id="ARBA00002681"/>
    </source>
</evidence>
<evidence type="ECO:0000313" key="9">
    <source>
        <dbReference type="EMBL" id="QNN52902.1"/>
    </source>
</evidence>
<evidence type="ECO:0000256" key="6">
    <source>
        <dbReference type="ARBA" id="ARBA00020337"/>
    </source>
</evidence>
<dbReference type="PANTHER" id="PTHR11054:SF0">
    <property type="entry name" value="6-PHOSPHOGLUCONOLACTONASE"/>
    <property type="match status" value="1"/>
</dbReference>
<dbReference type="KEGG" id="nmes:H9L09_21190"/>
<proteinExistence type="inferred from homology"/>
<evidence type="ECO:0000256" key="3">
    <source>
        <dbReference type="ARBA" id="ARBA00004961"/>
    </source>
</evidence>
<dbReference type="Pfam" id="PF01182">
    <property type="entry name" value="Glucosamine_iso"/>
    <property type="match status" value="1"/>
</dbReference>
<evidence type="ECO:0000256" key="1">
    <source>
        <dbReference type="ARBA" id="ARBA00000832"/>
    </source>
</evidence>
<dbReference type="SUPFAM" id="SSF100950">
    <property type="entry name" value="NagB/RpiA/CoA transferase-like"/>
    <property type="match status" value="1"/>
</dbReference>
<sequence length="241" mass="26104">MTEATVEVVPDPETLATRVAARLLERLAAVQAEGRVPSISLTGGSIAEKLHREVARLSATSGVDWSWVEVWWGDERFVARDDADRNARQARHALLDQVPVDPARIHEMPATGDGDIEHAAAAYAEELRSRSEGPFDVMMLGMGPDGHVASLFPGHPQLDVDDRDAVAVTDSPKPPPQRVSLTYRALNRSRSVWFLVTTEDKAEAAAAAISGADRHDYPAAGVHGQDETVWFLDEAAASRLG</sequence>
<gene>
    <name evidence="7 9" type="primary">pgl</name>
    <name evidence="9" type="ORF">H9L09_21190</name>
</gene>
<name>A0A7G9RBC7_9ACTN</name>
<keyword evidence="10" id="KW-1185">Reference proteome</keyword>
<dbReference type="RefSeq" id="WP_187578744.1">
    <property type="nucleotide sequence ID" value="NZ_CP060713.1"/>
</dbReference>
<dbReference type="NCBIfam" id="TIGR01198">
    <property type="entry name" value="pgl"/>
    <property type="match status" value="1"/>
</dbReference>
<comment type="similarity">
    <text evidence="4 7">Belongs to the glucosamine/galactosamine-6-phosphate isomerase family. 6-phosphogluconolactonase subfamily.</text>
</comment>
<dbReference type="GO" id="GO:0006098">
    <property type="term" value="P:pentose-phosphate shunt"/>
    <property type="evidence" value="ECO:0007669"/>
    <property type="project" value="UniProtKB-UniPathway"/>
</dbReference>
<dbReference type="PANTHER" id="PTHR11054">
    <property type="entry name" value="6-PHOSPHOGLUCONOLACTONASE"/>
    <property type="match status" value="1"/>
</dbReference>
<keyword evidence="7 9" id="KW-0378">Hydrolase</keyword>
<dbReference type="Gene3D" id="3.40.50.1360">
    <property type="match status" value="1"/>
</dbReference>
<reference evidence="9 10" key="1">
    <citation type="submission" date="2020-08" db="EMBL/GenBank/DDBJ databases">
        <title>Genome sequence of Nocardioides mesophilus KACC 16243T.</title>
        <authorList>
            <person name="Hyun D.-W."/>
            <person name="Bae J.-W."/>
        </authorList>
    </citation>
    <scope>NUCLEOTIDE SEQUENCE [LARGE SCALE GENOMIC DNA]</scope>
    <source>
        <strain evidence="9 10">KACC 16243</strain>
    </source>
</reference>
<dbReference type="EC" id="3.1.1.31" evidence="5 7"/>
<protein>
    <recommendedName>
        <fullName evidence="6 7">6-phosphogluconolactonase</fullName>
        <shortName evidence="7">6PGL</shortName>
        <ecNumber evidence="5 7">3.1.1.31</ecNumber>
    </recommendedName>
</protein>
<dbReference type="Proteomes" id="UP000515947">
    <property type="component" value="Chromosome"/>
</dbReference>
<dbReference type="EMBL" id="CP060713">
    <property type="protein sequence ID" value="QNN52902.1"/>
    <property type="molecule type" value="Genomic_DNA"/>
</dbReference>
<evidence type="ECO:0000313" key="10">
    <source>
        <dbReference type="Proteomes" id="UP000515947"/>
    </source>
</evidence>
<evidence type="ECO:0000256" key="5">
    <source>
        <dbReference type="ARBA" id="ARBA00013198"/>
    </source>
</evidence>
<comment type="catalytic activity">
    <reaction evidence="1 7">
        <text>6-phospho-D-glucono-1,5-lactone + H2O = 6-phospho-D-gluconate + H(+)</text>
        <dbReference type="Rhea" id="RHEA:12556"/>
        <dbReference type="ChEBI" id="CHEBI:15377"/>
        <dbReference type="ChEBI" id="CHEBI:15378"/>
        <dbReference type="ChEBI" id="CHEBI:57955"/>
        <dbReference type="ChEBI" id="CHEBI:58759"/>
        <dbReference type="EC" id="3.1.1.31"/>
    </reaction>
</comment>